<evidence type="ECO:0000313" key="2">
    <source>
        <dbReference type="WBParaSite" id="RSKR_0000484300.1"/>
    </source>
</evidence>
<proteinExistence type="predicted"/>
<accession>A0AC35TWR5</accession>
<protein>
    <submittedName>
        <fullName evidence="2">Uncharacterized protein</fullName>
    </submittedName>
</protein>
<reference evidence="2" key="1">
    <citation type="submission" date="2016-11" db="UniProtKB">
        <authorList>
            <consortium name="WormBaseParasite"/>
        </authorList>
    </citation>
    <scope>IDENTIFICATION</scope>
    <source>
        <strain evidence="2">KR3021</strain>
    </source>
</reference>
<organism evidence="1 2">
    <name type="scientific">Rhabditophanes sp. KR3021</name>
    <dbReference type="NCBI Taxonomy" id="114890"/>
    <lineage>
        <taxon>Eukaryota</taxon>
        <taxon>Metazoa</taxon>
        <taxon>Ecdysozoa</taxon>
        <taxon>Nematoda</taxon>
        <taxon>Chromadorea</taxon>
        <taxon>Rhabditida</taxon>
        <taxon>Tylenchina</taxon>
        <taxon>Panagrolaimomorpha</taxon>
        <taxon>Strongyloidoidea</taxon>
        <taxon>Alloionematidae</taxon>
        <taxon>Rhabditophanes</taxon>
    </lineage>
</organism>
<name>A0AC35TWR5_9BILA</name>
<dbReference type="WBParaSite" id="RSKR_0000484300.1">
    <property type="protein sequence ID" value="RSKR_0000484300.1"/>
    <property type="gene ID" value="RSKR_0000484300"/>
</dbReference>
<dbReference type="Proteomes" id="UP000095286">
    <property type="component" value="Unplaced"/>
</dbReference>
<sequence>MKLPFKVISKKEQGTVDVPSHHKAQQNVGLLGDGWSTSRPPRELQQHPEIQTEPLPHREIQQIPQVKVDPIYKYSSQSEDGLFLDPKKEQKVAKYMKDRTGLYLDVKAALATDPTLTHHSRLAYQQVEKYFRGIISIPEEEIRDIVDTFNLHIDSDYDIGYEELSREKIQTTSTLLILSLFIVFVILTVLTLIMVTKHLR</sequence>
<evidence type="ECO:0000313" key="1">
    <source>
        <dbReference type="Proteomes" id="UP000095286"/>
    </source>
</evidence>